<dbReference type="Pfam" id="PF01435">
    <property type="entry name" value="Peptidase_M48"/>
    <property type="match status" value="1"/>
</dbReference>
<accession>A0A915EBE4</accession>
<keyword evidence="2" id="KW-0645">Protease</keyword>
<evidence type="ECO:0000313" key="10">
    <source>
        <dbReference type="Proteomes" id="UP000887574"/>
    </source>
</evidence>
<keyword evidence="3" id="KW-0479">Metal-binding</keyword>
<feature type="region of interest" description="Disordered" evidence="7">
    <location>
        <begin position="1"/>
        <end position="21"/>
    </location>
</feature>
<name>A0A915EBE4_9BILA</name>
<dbReference type="Gene3D" id="3.30.2010.10">
    <property type="entry name" value="Metalloproteases ('zincins'), catalytic domain"/>
    <property type="match status" value="1"/>
</dbReference>
<keyword evidence="4" id="KW-0378">Hydrolase</keyword>
<evidence type="ECO:0000256" key="5">
    <source>
        <dbReference type="ARBA" id="ARBA00022833"/>
    </source>
</evidence>
<evidence type="ECO:0000313" key="11">
    <source>
        <dbReference type="WBParaSite" id="jg3519"/>
    </source>
</evidence>
<evidence type="ECO:0000256" key="7">
    <source>
        <dbReference type="SAM" id="MobiDB-lite"/>
    </source>
</evidence>
<dbReference type="GO" id="GO:0006508">
    <property type="term" value="P:proteolysis"/>
    <property type="evidence" value="ECO:0007669"/>
    <property type="project" value="UniProtKB-KW"/>
</dbReference>
<feature type="domain" description="CAAX prenyl protease 1 N-terminal" evidence="9">
    <location>
        <begin position="41"/>
        <end position="148"/>
    </location>
</feature>
<organism evidence="10 11">
    <name type="scientific">Ditylenchus dipsaci</name>
    <dbReference type="NCBI Taxonomy" id="166011"/>
    <lineage>
        <taxon>Eukaryota</taxon>
        <taxon>Metazoa</taxon>
        <taxon>Ecdysozoa</taxon>
        <taxon>Nematoda</taxon>
        <taxon>Chromadorea</taxon>
        <taxon>Rhabditida</taxon>
        <taxon>Tylenchina</taxon>
        <taxon>Tylenchomorpha</taxon>
        <taxon>Sphaerularioidea</taxon>
        <taxon>Anguinidae</taxon>
        <taxon>Anguininae</taxon>
        <taxon>Ditylenchus</taxon>
    </lineage>
</organism>
<comment type="cofactor">
    <cofactor evidence="1">
        <name>Zn(2+)</name>
        <dbReference type="ChEBI" id="CHEBI:29105"/>
    </cofactor>
</comment>
<proteinExistence type="predicted"/>
<reference evidence="11" key="1">
    <citation type="submission" date="2022-11" db="UniProtKB">
        <authorList>
            <consortium name="WormBaseParasite"/>
        </authorList>
    </citation>
    <scope>IDENTIFICATION</scope>
</reference>
<protein>
    <submittedName>
        <fullName evidence="11">Peptidase M48 domain-containing protein</fullName>
    </submittedName>
</protein>
<evidence type="ECO:0000256" key="1">
    <source>
        <dbReference type="ARBA" id="ARBA00001947"/>
    </source>
</evidence>
<dbReference type="InterPro" id="IPR001915">
    <property type="entry name" value="Peptidase_M48"/>
</dbReference>
<dbReference type="Pfam" id="PF16491">
    <property type="entry name" value="Peptidase_M48_N"/>
    <property type="match status" value="1"/>
</dbReference>
<evidence type="ECO:0000259" key="8">
    <source>
        <dbReference type="Pfam" id="PF01435"/>
    </source>
</evidence>
<evidence type="ECO:0000256" key="4">
    <source>
        <dbReference type="ARBA" id="ARBA00022801"/>
    </source>
</evidence>
<feature type="domain" description="Peptidase M48" evidence="8">
    <location>
        <begin position="204"/>
        <end position="397"/>
    </location>
</feature>
<keyword evidence="5" id="KW-0862">Zinc</keyword>
<dbReference type="WBParaSite" id="jg3519">
    <property type="protein sequence ID" value="jg3519"/>
    <property type="gene ID" value="jg3519"/>
</dbReference>
<dbReference type="AlphaFoldDB" id="A0A915EBE4"/>
<keyword evidence="10" id="KW-1185">Reference proteome</keyword>
<dbReference type="Proteomes" id="UP000887574">
    <property type="component" value="Unplaced"/>
</dbReference>
<evidence type="ECO:0000259" key="9">
    <source>
        <dbReference type="Pfam" id="PF16491"/>
    </source>
</evidence>
<sequence length="445" mass="51128">MEPKDSLVLPFHHPDQPSAPKPSWLASISLDYYLTYRQYSLVSSIEWRPPELSAFMSEFEYLRVRHVNIENYKAILWSCVVEAIVTCVVLLTNFLPWTWKILGNGIKRSRNCCSSWRRKKQAAIDGFEDDKPVGEIKQSIAFYLVFSLGVFRATPDSRALPCLHHQTAPKERVVFKVDNTLVAYSPYFLFVDGFGNAVAGFSLPLPEGQLKMEVDKFAEKLQFPPENIYVAETSAVFQNMSNAYYAGMFVNKRIVFFDTMLGYAPDDLENGIKPNPTTKAPNMTNHEVIAVLAHELGHWKGQHIFYKFIIQQIRLIIYLVMLAAFYQNKRLHAALGFMKQRPIIIGLFIVANFVSVPINEPIGLVNNIISQQIEYSADRFAMDYNYAEHLCHALLKIRSRNQMPLVDPLYSLFKEDHGGTLQRCKQMNVKLIEIDSFWFNKFGQV</sequence>
<dbReference type="PANTHER" id="PTHR10120">
    <property type="entry name" value="CAAX PRENYL PROTEASE 1"/>
    <property type="match status" value="1"/>
</dbReference>
<keyword evidence="6" id="KW-0482">Metalloprotease</keyword>
<evidence type="ECO:0000256" key="3">
    <source>
        <dbReference type="ARBA" id="ARBA00022723"/>
    </source>
</evidence>
<evidence type="ECO:0000256" key="2">
    <source>
        <dbReference type="ARBA" id="ARBA00022670"/>
    </source>
</evidence>
<dbReference type="InterPro" id="IPR032456">
    <property type="entry name" value="Peptidase_M48_N"/>
</dbReference>
<evidence type="ECO:0000256" key="6">
    <source>
        <dbReference type="ARBA" id="ARBA00023049"/>
    </source>
</evidence>
<dbReference type="GO" id="GO:0046872">
    <property type="term" value="F:metal ion binding"/>
    <property type="evidence" value="ECO:0007669"/>
    <property type="project" value="UniProtKB-KW"/>
</dbReference>
<dbReference type="GO" id="GO:0004222">
    <property type="term" value="F:metalloendopeptidase activity"/>
    <property type="evidence" value="ECO:0007669"/>
    <property type="project" value="InterPro"/>
</dbReference>